<reference evidence="16" key="1">
    <citation type="submission" date="2021-05" db="EMBL/GenBank/DDBJ databases">
        <title>The genome of the haptophyte Pavlova lutheri (Diacronema luteri, Pavlovales) - a model for lipid biosynthesis in eukaryotic algae.</title>
        <authorList>
            <person name="Hulatt C.J."/>
            <person name="Posewitz M.C."/>
        </authorList>
    </citation>
    <scope>NUCLEOTIDE SEQUENCE</scope>
    <source>
        <strain evidence="16">NIVA-4/92</strain>
    </source>
</reference>
<gene>
    <name evidence="16" type="ORF">KFE25_013523</name>
</gene>
<keyword evidence="10" id="KW-0234">DNA repair</keyword>
<dbReference type="EMBL" id="JAGTXO010000004">
    <property type="protein sequence ID" value="KAG8468440.1"/>
    <property type="molecule type" value="Genomic_DNA"/>
</dbReference>
<evidence type="ECO:0000256" key="4">
    <source>
        <dbReference type="ARBA" id="ARBA00022741"/>
    </source>
</evidence>
<dbReference type="InterPro" id="IPR041562">
    <property type="entry name" value="MCM_lid"/>
</dbReference>
<dbReference type="InterPro" id="IPR033762">
    <property type="entry name" value="MCM_OB"/>
</dbReference>
<feature type="compositionally biased region" description="Low complexity" evidence="14">
    <location>
        <begin position="743"/>
        <end position="756"/>
    </location>
</feature>
<dbReference type="InterPro" id="IPR058768">
    <property type="entry name" value="MCM9_N"/>
</dbReference>
<evidence type="ECO:0000256" key="9">
    <source>
        <dbReference type="ARBA" id="ARBA00023125"/>
    </source>
</evidence>
<dbReference type="PROSITE" id="PS50051">
    <property type="entry name" value="MCM_2"/>
    <property type="match status" value="1"/>
</dbReference>
<evidence type="ECO:0000256" key="8">
    <source>
        <dbReference type="ARBA" id="ARBA00022840"/>
    </source>
</evidence>
<keyword evidence="17" id="KW-1185">Reference proteome</keyword>
<dbReference type="EC" id="3.6.4.12" evidence="3"/>
<evidence type="ECO:0000256" key="1">
    <source>
        <dbReference type="ARBA" id="ARBA00004123"/>
    </source>
</evidence>
<keyword evidence="9 13" id="KW-0238">DNA-binding</keyword>
<keyword evidence="4 13" id="KW-0547">Nucleotide-binding</keyword>
<dbReference type="OrthoDB" id="271325at2759"/>
<evidence type="ECO:0000256" key="5">
    <source>
        <dbReference type="ARBA" id="ARBA00022763"/>
    </source>
</evidence>
<evidence type="ECO:0000256" key="7">
    <source>
        <dbReference type="ARBA" id="ARBA00022806"/>
    </source>
</evidence>
<dbReference type="Pfam" id="PF17855">
    <property type="entry name" value="MCM_lid"/>
    <property type="match status" value="1"/>
</dbReference>
<dbReference type="GO" id="GO:0000724">
    <property type="term" value="P:double-strand break repair via homologous recombination"/>
    <property type="evidence" value="ECO:0007669"/>
    <property type="project" value="TreeGrafter"/>
</dbReference>
<feature type="compositionally biased region" description="Low complexity" evidence="14">
    <location>
        <begin position="536"/>
        <end position="550"/>
    </location>
</feature>
<dbReference type="SMART" id="SM00350">
    <property type="entry name" value="MCM"/>
    <property type="match status" value="1"/>
</dbReference>
<evidence type="ECO:0000256" key="10">
    <source>
        <dbReference type="ARBA" id="ARBA00023204"/>
    </source>
</evidence>
<feature type="region of interest" description="Disordered" evidence="14">
    <location>
        <begin position="536"/>
        <end position="558"/>
    </location>
</feature>
<protein>
    <recommendedName>
        <fullName evidence="3">DNA helicase</fullName>
        <ecNumber evidence="3">3.6.4.12</ecNumber>
    </recommendedName>
</protein>
<dbReference type="OMA" id="HYVKQHF"/>
<dbReference type="GO" id="GO:0005524">
    <property type="term" value="F:ATP binding"/>
    <property type="evidence" value="ECO:0007669"/>
    <property type="project" value="UniProtKB-KW"/>
</dbReference>
<dbReference type="GO" id="GO:0016787">
    <property type="term" value="F:hydrolase activity"/>
    <property type="evidence" value="ECO:0007669"/>
    <property type="project" value="UniProtKB-KW"/>
</dbReference>
<dbReference type="SUPFAM" id="SSF52540">
    <property type="entry name" value="P-loop containing nucleoside triphosphate hydrolases"/>
    <property type="match status" value="1"/>
</dbReference>
<keyword evidence="8 13" id="KW-0067">ATP-binding</keyword>
<dbReference type="SUPFAM" id="SSF50249">
    <property type="entry name" value="Nucleic acid-binding proteins"/>
    <property type="match status" value="1"/>
</dbReference>
<evidence type="ECO:0000256" key="2">
    <source>
        <dbReference type="ARBA" id="ARBA00008010"/>
    </source>
</evidence>
<sequence length="762" mass="82561">MVLEVVHEGEYLSASVQELFKGFLRKHCAGEIEALLLDVAVERHFQVEIDMLDLYAYSPLLGNLLAIQPERTLQFFDDAINDYQSEMMEALEQVGDTIIYSMAQKPFAHARVHSVPRTALLQKGTISCIRTEDVGQLLCITGTVTRAAAVRMLHFERKVACAKCGAIHRVRAELERRNEMVMPTECGSEAGARACTSAKFVDVEGTEVCRDYQELRVQEQVQKLDVGSIPRSITVVLDNDLVDSAKPGDDVIVTGVMLRRWRPVRADARLDVELVMRANHVTVCNQLIGAGLVTEHACAQFDAFWRRHGRGYGRFRARDLLLRAVCPELRGLFILKLALMLTLLGGVTRVDPTGQRVRGESHLLLIGDPGTGKSQALAFAAALSARSVMTTGIGSTSAGLTVTATKDATGEWSLDAGALVLADGGVCCIDEFETMKEADRTTIHEAMEQQTLSVAKAGLVCKLRTRTTIFAATNPKCKRPEAAFDLGANCGIASPLLSRFDIILLMRDECEPGFDATIADFILSRDTPASVAAAAPGAGAHPAATTVGGPSQPDEPELPECTPIALSDGRDGRAVTEGGDVWDEKALRAYLECARRRIEPVMSAQAERVLSAYFERQRQAEYRHVARTTIRLLESLIRLSQAHARLMWRETVVVSDAVYAIAMIEAGASAGADGPLSSAHMPINVMRSEISHADCSAMEASATVERVCRWLGIDASEGDEAEGQGGLDADAGEPSDLGRMAGRRATPSPSPRARAALGDDFF</sequence>
<dbReference type="GO" id="GO:0005634">
    <property type="term" value="C:nucleus"/>
    <property type="evidence" value="ECO:0007669"/>
    <property type="project" value="UniProtKB-SubCell"/>
</dbReference>
<name>A0A8J6CFW5_DIALT</name>
<evidence type="ECO:0000313" key="17">
    <source>
        <dbReference type="Proteomes" id="UP000751190"/>
    </source>
</evidence>
<dbReference type="Gene3D" id="2.40.50.140">
    <property type="entry name" value="Nucleic acid-binding proteins"/>
    <property type="match status" value="1"/>
</dbReference>
<dbReference type="GO" id="GO:0042555">
    <property type="term" value="C:MCM complex"/>
    <property type="evidence" value="ECO:0007669"/>
    <property type="project" value="TreeGrafter"/>
</dbReference>
<keyword evidence="7" id="KW-0347">Helicase</keyword>
<dbReference type="PRINTS" id="PR01657">
    <property type="entry name" value="MCMFAMILY"/>
</dbReference>
<comment type="similarity">
    <text evidence="2 13">Belongs to the MCM family.</text>
</comment>
<dbReference type="PANTHER" id="PTHR11630:SF48">
    <property type="entry name" value="DNA HELICASE MCM9"/>
    <property type="match status" value="1"/>
</dbReference>
<dbReference type="Pfam" id="PF00493">
    <property type="entry name" value="MCM"/>
    <property type="match status" value="1"/>
</dbReference>
<evidence type="ECO:0000256" key="14">
    <source>
        <dbReference type="SAM" id="MobiDB-lite"/>
    </source>
</evidence>
<dbReference type="Pfam" id="PF26066">
    <property type="entry name" value="MCM9_N"/>
    <property type="match status" value="1"/>
</dbReference>
<evidence type="ECO:0000256" key="11">
    <source>
        <dbReference type="ARBA" id="ARBA00023242"/>
    </source>
</evidence>
<dbReference type="PANTHER" id="PTHR11630">
    <property type="entry name" value="DNA REPLICATION LICENSING FACTOR MCM FAMILY MEMBER"/>
    <property type="match status" value="1"/>
</dbReference>
<keyword evidence="6" id="KW-0378">Hydrolase</keyword>
<evidence type="ECO:0000313" key="16">
    <source>
        <dbReference type="EMBL" id="KAG8468440.1"/>
    </source>
</evidence>
<keyword evidence="11" id="KW-0539">Nucleus</keyword>
<evidence type="ECO:0000256" key="3">
    <source>
        <dbReference type="ARBA" id="ARBA00012551"/>
    </source>
</evidence>
<dbReference type="GO" id="GO:0003697">
    <property type="term" value="F:single-stranded DNA binding"/>
    <property type="evidence" value="ECO:0007669"/>
    <property type="project" value="TreeGrafter"/>
</dbReference>
<dbReference type="InterPro" id="IPR031327">
    <property type="entry name" value="MCM"/>
</dbReference>
<dbReference type="Proteomes" id="UP000751190">
    <property type="component" value="Unassembled WGS sequence"/>
</dbReference>
<evidence type="ECO:0000256" key="12">
    <source>
        <dbReference type="ARBA" id="ARBA00047995"/>
    </source>
</evidence>
<dbReference type="AlphaFoldDB" id="A0A8J6CFW5"/>
<feature type="region of interest" description="Disordered" evidence="14">
    <location>
        <begin position="719"/>
        <end position="762"/>
    </location>
</feature>
<keyword evidence="5" id="KW-0227">DNA damage</keyword>
<feature type="domain" description="MCM C-terminal AAA(+) ATPase" evidence="15">
    <location>
        <begin position="317"/>
        <end position="522"/>
    </location>
</feature>
<evidence type="ECO:0000256" key="6">
    <source>
        <dbReference type="ARBA" id="ARBA00022801"/>
    </source>
</evidence>
<evidence type="ECO:0000259" key="15">
    <source>
        <dbReference type="PROSITE" id="PS50051"/>
    </source>
</evidence>
<evidence type="ECO:0000256" key="13">
    <source>
        <dbReference type="RuleBase" id="RU004070"/>
    </source>
</evidence>
<proteinExistence type="inferred from homology"/>
<dbReference type="InterPro" id="IPR001208">
    <property type="entry name" value="MCM_dom"/>
</dbReference>
<comment type="subcellular location">
    <subcellularLocation>
        <location evidence="1">Nucleus</location>
    </subcellularLocation>
</comment>
<dbReference type="Gene3D" id="3.40.50.300">
    <property type="entry name" value="P-loop containing nucleotide triphosphate hydrolases"/>
    <property type="match status" value="1"/>
</dbReference>
<organism evidence="16 17">
    <name type="scientific">Diacronema lutheri</name>
    <name type="common">Unicellular marine alga</name>
    <name type="synonym">Monochrysis lutheri</name>
    <dbReference type="NCBI Taxonomy" id="2081491"/>
    <lineage>
        <taxon>Eukaryota</taxon>
        <taxon>Haptista</taxon>
        <taxon>Haptophyta</taxon>
        <taxon>Pavlovophyceae</taxon>
        <taxon>Pavlovales</taxon>
        <taxon>Pavlovaceae</taxon>
        <taxon>Diacronema</taxon>
    </lineage>
</organism>
<dbReference type="GO" id="GO:0017116">
    <property type="term" value="F:single-stranded DNA helicase activity"/>
    <property type="evidence" value="ECO:0007669"/>
    <property type="project" value="TreeGrafter"/>
</dbReference>
<comment type="catalytic activity">
    <reaction evidence="12">
        <text>ATP + H2O = ADP + phosphate + H(+)</text>
        <dbReference type="Rhea" id="RHEA:13065"/>
        <dbReference type="ChEBI" id="CHEBI:15377"/>
        <dbReference type="ChEBI" id="CHEBI:15378"/>
        <dbReference type="ChEBI" id="CHEBI:30616"/>
        <dbReference type="ChEBI" id="CHEBI:43474"/>
        <dbReference type="ChEBI" id="CHEBI:456216"/>
        <dbReference type="EC" id="3.6.4.12"/>
    </reaction>
</comment>
<dbReference type="Pfam" id="PF17207">
    <property type="entry name" value="MCM_OB"/>
    <property type="match status" value="1"/>
</dbReference>
<dbReference type="InterPro" id="IPR012340">
    <property type="entry name" value="NA-bd_OB-fold"/>
</dbReference>
<comment type="caution">
    <text evidence="16">The sequence shown here is derived from an EMBL/GenBank/DDBJ whole genome shotgun (WGS) entry which is preliminary data.</text>
</comment>
<accession>A0A8J6CFW5</accession>
<dbReference type="InterPro" id="IPR027417">
    <property type="entry name" value="P-loop_NTPase"/>
</dbReference>